<dbReference type="InterPro" id="IPR011009">
    <property type="entry name" value="Kinase-like_dom_sf"/>
</dbReference>
<proteinExistence type="predicted"/>
<feature type="domain" description="Aminoglycoside phosphotransferase" evidence="1">
    <location>
        <begin position="3"/>
        <end position="112"/>
    </location>
</feature>
<name>A0A7Z0DJH7_9ACTN</name>
<dbReference type="Gene3D" id="3.90.1200.10">
    <property type="match status" value="1"/>
</dbReference>
<reference evidence="2 3" key="1">
    <citation type="submission" date="2020-07" db="EMBL/GenBank/DDBJ databases">
        <title>Sequencing the genomes of 1000 actinobacteria strains.</title>
        <authorList>
            <person name="Klenk H.-P."/>
        </authorList>
    </citation>
    <scope>NUCLEOTIDE SEQUENCE [LARGE SCALE GENOMIC DNA]</scope>
    <source>
        <strain evidence="2 3">DSM 26487</strain>
    </source>
</reference>
<dbReference type="PANTHER" id="PTHR47829">
    <property type="entry name" value="HYDROLASE, PUTATIVE (AFU_ORTHOLOGUE AFUA_1G12880)-RELATED"/>
    <property type="match status" value="1"/>
</dbReference>
<dbReference type="EMBL" id="JACBZR010000001">
    <property type="protein sequence ID" value="NYI76754.1"/>
    <property type="molecule type" value="Genomic_DNA"/>
</dbReference>
<dbReference type="AlphaFoldDB" id="A0A7Z0DJH7"/>
<keyword evidence="3" id="KW-1185">Reference proteome</keyword>
<dbReference type="InterPro" id="IPR041726">
    <property type="entry name" value="ACAD10_11_N"/>
</dbReference>
<dbReference type="PANTHER" id="PTHR47829:SF1">
    <property type="entry name" value="HAD FAMILY PHOSPHATASE"/>
    <property type="match status" value="1"/>
</dbReference>
<comment type="caution">
    <text evidence="2">The sequence shown here is derived from an EMBL/GenBank/DDBJ whole genome shotgun (WGS) entry which is preliminary data.</text>
</comment>
<dbReference type="InterPro" id="IPR002575">
    <property type="entry name" value="Aminoglycoside_PTrfase"/>
</dbReference>
<keyword evidence="2" id="KW-0418">Kinase</keyword>
<dbReference type="Proteomes" id="UP000564496">
    <property type="component" value="Unassembled WGS sequence"/>
</dbReference>
<gene>
    <name evidence="2" type="ORF">BJ988_001402</name>
</gene>
<keyword evidence="2" id="KW-0808">Transferase</keyword>
<organism evidence="2 3">
    <name type="scientific">Nocardioides panzhihuensis</name>
    <dbReference type="NCBI Taxonomy" id="860243"/>
    <lineage>
        <taxon>Bacteria</taxon>
        <taxon>Bacillati</taxon>
        <taxon>Actinomycetota</taxon>
        <taxon>Actinomycetes</taxon>
        <taxon>Propionibacteriales</taxon>
        <taxon>Nocardioidaceae</taxon>
        <taxon>Nocardioides</taxon>
    </lineage>
</organism>
<evidence type="ECO:0000313" key="3">
    <source>
        <dbReference type="Proteomes" id="UP000564496"/>
    </source>
</evidence>
<dbReference type="GO" id="GO:0016301">
    <property type="term" value="F:kinase activity"/>
    <property type="evidence" value="ECO:0007669"/>
    <property type="project" value="UniProtKB-KW"/>
</dbReference>
<dbReference type="Pfam" id="PF01636">
    <property type="entry name" value="APH"/>
    <property type="match status" value="1"/>
</dbReference>
<evidence type="ECO:0000313" key="2">
    <source>
        <dbReference type="EMBL" id="NYI76754.1"/>
    </source>
</evidence>
<evidence type="ECO:0000259" key="1">
    <source>
        <dbReference type="Pfam" id="PF01636"/>
    </source>
</evidence>
<sequence length="215" mass="23995">MNRVVAALHAVDPDAVGLGDFGRRDGYVRRQLERWSRQYDSARGDGDRDSDVDWLRDWIRERVPVDAGVSVTHGDIKCDNLIFHPTEPRVIAILDWELATLGDPLADFAYNALMYHLPRTIAGGLGDLSAEELIDLGIPSETEYETSYRERAGRVDTTGLDVYLVFNTFRLYAIMHGIRARVQQGTAASAHAGDMIAAMPRLVEIGRRLAERCPA</sequence>
<dbReference type="SUPFAM" id="SSF56112">
    <property type="entry name" value="Protein kinase-like (PK-like)"/>
    <property type="match status" value="1"/>
</dbReference>
<accession>A0A7Z0DJH7</accession>
<dbReference type="CDD" id="cd05154">
    <property type="entry name" value="ACAD10_11_N-like"/>
    <property type="match status" value="1"/>
</dbReference>
<dbReference type="InterPro" id="IPR052898">
    <property type="entry name" value="ACAD10-like"/>
</dbReference>
<protein>
    <submittedName>
        <fullName evidence="2">Aminoglycoside phosphotransferase (APT) family kinase protein</fullName>
    </submittedName>
</protein>